<keyword evidence="1" id="KW-0472">Membrane</keyword>
<comment type="caution">
    <text evidence="2">The sequence shown here is derived from an EMBL/GenBank/DDBJ whole genome shotgun (WGS) entry which is preliminary data.</text>
</comment>
<gene>
    <name evidence="2" type="ORF">ACFQ4P_05915</name>
</gene>
<accession>A0ABW4CG42</accession>
<keyword evidence="1" id="KW-0812">Transmembrane</keyword>
<dbReference type="PANTHER" id="PTHR37309:SF1">
    <property type="entry name" value="SLR0284 PROTEIN"/>
    <property type="match status" value="1"/>
</dbReference>
<reference evidence="3" key="1">
    <citation type="journal article" date="2019" name="Int. J. Syst. Evol. Microbiol.">
        <title>The Global Catalogue of Microorganisms (GCM) 10K type strain sequencing project: providing services to taxonomists for standard genome sequencing and annotation.</title>
        <authorList>
            <consortium name="The Broad Institute Genomics Platform"/>
            <consortium name="The Broad Institute Genome Sequencing Center for Infectious Disease"/>
            <person name="Wu L."/>
            <person name="Ma J."/>
        </authorList>
    </citation>
    <scope>NUCLEOTIDE SEQUENCE [LARGE SCALE GENOMIC DNA]</scope>
    <source>
        <strain evidence="3">CCM 8980</strain>
    </source>
</reference>
<dbReference type="InterPro" id="IPR007165">
    <property type="entry name" value="Phage_holin_4_2"/>
</dbReference>
<dbReference type="Pfam" id="PF04020">
    <property type="entry name" value="Phage_holin_4_2"/>
    <property type="match status" value="1"/>
</dbReference>
<name>A0ABW4CG42_9LACO</name>
<organism evidence="2 3">
    <name type="scientific">Lacticaseibacillus mingshuiensis</name>
    <dbReference type="NCBI Taxonomy" id="2799574"/>
    <lineage>
        <taxon>Bacteria</taxon>
        <taxon>Bacillati</taxon>
        <taxon>Bacillota</taxon>
        <taxon>Bacilli</taxon>
        <taxon>Lactobacillales</taxon>
        <taxon>Lactobacillaceae</taxon>
        <taxon>Lacticaseibacillus</taxon>
    </lineage>
</organism>
<evidence type="ECO:0000313" key="2">
    <source>
        <dbReference type="EMBL" id="MFD1429779.1"/>
    </source>
</evidence>
<dbReference type="EMBL" id="JBHTOC010000007">
    <property type="protein sequence ID" value="MFD1429779.1"/>
    <property type="molecule type" value="Genomic_DNA"/>
</dbReference>
<proteinExistence type="predicted"/>
<feature type="transmembrane region" description="Helical" evidence="1">
    <location>
        <begin position="54"/>
        <end position="79"/>
    </location>
</feature>
<feature type="transmembrane region" description="Helical" evidence="1">
    <location>
        <begin position="28"/>
        <end position="47"/>
    </location>
</feature>
<evidence type="ECO:0000313" key="3">
    <source>
        <dbReference type="Proteomes" id="UP001597196"/>
    </source>
</evidence>
<evidence type="ECO:0000256" key="1">
    <source>
        <dbReference type="SAM" id="Phobius"/>
    </source>
</evidence>
<dbReference type="PANTHER" id="PTHR37309">
    <property type="entry name" value="SLR0284 PROTEIN"/>
    <property type="match status" value="1"/>
</dbReference>
<dbReference type="RefSeq" id="WP_125697057.1">
    <property type="nucleotide sequence ID" value="NZ_BOLQ01000014.1"/>
</dbReference>
<keyword evidence="1" id="KW-1133">Transmembrane helix</keyword>
<sequence length="112" mass="12007">MTFLRKVALTTVVFLAWAAIFPHQLVIASWQTAVLGALVLGVLNGLVRPVIKLLSLPITILTLGLFLLVINGAMLALMAGLVDGIWFSSFGVQIVMAIVISFVNATFGEPRD</sequence>
<dbReference type="Proteomes" id="UP001597196">
    <property type="component" value="Unassembled WGS sequence"/>
</dbReference>
<keyword evidence="3" id="KW-1185">Reference proteome</keyword>
<feature type="transmembrane region" description="Helical" evidence="1">
    <location>
        <begin position="85"/>
        <end position="107"/>
    </location>
</feature>
<protein>
    <submittedName>
        <fullName evidence="2">Phage holin family protein</fullName>
    </submittedName>
</protein>